<keyword evidence="1" id="KW-0472">Membrane</keyword>
<dbReference type="Proteomes" id="UP001279734">
    <property type="component" value="Unassembled WGS sequence"/>
</dbReference>
<evidence type="ECO:0000256" key="1">
    <source>
        <dbReference type="SAM" id="Phobius"/>
    </source>
</evidence>
<accession>A0AAD3TH10</accession>
<keyword evidence="1" id="KW-0812">Transmembrane</keyword>
<feature type="transmembrane region" description="Helical" evidence="1">
    <location>
        <begin position="242"/>
        <end position="259"/>
    </location>
</feature>
<protein>
    <submittedName>
        <fullName evidence="2">Uncharacterized protein</fullName>
    </submittedName>
</protein>
<keyword evidence="1" id="KW-1133">Transmembrane helix</keyword>
<proteinExistence type="predicted"/>
<name>A0AAD3TH10_NEPGR</name>
<keyword evidence="3" id="KW-1185">Reference proteome</keyword>
<comment type="caution">
    <text evidence="2">The sequence shown here is derived from an EMBL/GenBank/DDBJ whole genome shotgun (WGS) entry which is preliminary data.</text>
</comment>
<sequence>MMECAACDKTITRLEITSLHANEDALEEAPDSCSSPAAASLGLIAAVNQKDPSNTLFGCSQVDIDLEQHNEASGHAPDLVVNDQPTSIGNQVIRNLLVTRIHMPGLRQQEDINKSWHHDAEDILKPCLSRSSVGFRQDPLIRWGFVANAPDASCSDGISTPASSSSQAITSMPPLGVVVGLTYKELSWAAVVSSILAVGWCACFSALSHQSALLMSRSNWGLSCWRCCWYFASVWGDPGDGLLVDAILCPILIFCWNALKTKG</sequence>
<reference evidence="2" key="1">
    <citation type="submission" date="2023-05" db="EMBL/GenBank/DDBJ databases">
        <title>Nepenthes gracilis genome sequencing.</title>
        <authorList>
            <person name="Fukushima K."/>
        </authorList>
    </citation>
    <scope>NUCLEOTIDE SEQUENCE</scope>
    <source>
        <strain evidence="2">SING2019-196</strain>
    </source>
</reference>
<dbReference type="EMBL" id="BSYO01000035">
    <property type="protein sequence ID" value="GMH29034.1"/>
    <property type="molecule type" value="Genomic_DNA"/>
</dbReference>
<evidence type="ECO:0000313" key="3">
    <source>
        <dbReference type="Proteomes" id="UP001279734"/>
    </source>
</evidence>
<dbReference type="AlphaFoldDB" id="A0AAD3TH10"/>
<evidence type="ECO:0000313" key="2">
    <source>
        <dbReference type="EMBL" id="GMH29034.1"/>
    </source>
</evidence>
<gene>
    <name evidence="2" type="ORF">Nepgr_030877</name>
</gene>
<feature type="transmembrane region" description="Helical" evidence="1">
    <location>
        <begin position="186"/>
        <end position="207"/>
    </location>
</feature>
<organism evidence="2 3">
    <name type="scientific">Nepenthes gracilis</name>
    <name type="common">Slender pitcher plant</name>
    <dbReference type="NCBI Taxonomy" id="150966"/>
    <lineage>
        <taxon>Eukaryota</taxon>
        <taxon>Viridiplantae</taxon>
        <taxon>Streptophyta</taxon>
        <taxon>Embryophyta</taxon>
        <taxon>Tracheophyta</taxon>
        <taxon>Spermatophyta</taxon>
        <taxon>Magnoliopsida</taxon>
        <taxon>eudicotyledons</taxon>
        <taxon>Gunneridae</taxon>
        <taxon>Pentapetalae</taxon>
        <taxon>Caryophyllales</taxon>
        <taxon>Nepenthaceae</taxon>
        <taxon>Nepenthes</taxon>
    </lineage>
</organism>